<dbReference type="Proteomes" id="UP000283786">
    <property type="component" value="Chromosome"/>
</dbReference>
<dbReference type="InterPro" id="IPR001123">
    <property type="entry name" value="LeuE-type"/>
</dbReference>
<organism evidence="6 7">
    <name type="scientific">Pseudooceanicola algae</name>
    <dbReference type="NCBI Taxonomy" id="1537215"/>
    <lineage>
        <taxon>Bacteria</taxon>
        <taxon>Pseudomonadati</taxon>
        <taxon>Pseudomonadota</taxon>
        <taxon>Alphaproteobacteria</taxon>
        <taxon>Rhodobacterales</taxon>
        <taxon>Paracoccaceae</taxon>
        <taxon>Pseudooceanicola</taxon>
    </lineage>
</organism>
<dbReference type="GO" id="GO:0005886">
    <property type="term" value="C:plasma membrane"/>
    <property type="evidence" value="ECO:0007669"/>
    <property type="project" value="UniProtKB-SubCell"/>
</dbReference>
<dbReference type="Pfam" id="PF01810">
    <property type="entry name" value="LysE"/>
    <property type="match status" value="1"/>
</dbReference>
<evidence type="ECO:0000256" key="4">
    <source>
        <dbReference type="ARBA" id="ARBA00022989"/>
    </source>
</evidence>
<dbReference type="GO" id="GO:0015171">
    <property type="term" value="F:amino acid transmembrane transporter activity"/>
    <property type="evidence" value="ECO:0007669"/>
    <property type="project" value="TreeGrafter"/>
</dbReference>
<gene>
    <name evidence="6" type="ORF">PSAL_025670</name>
</gene>
<keyword evidence="7" id="KW-1185">Reference proteome</keyword>
<sequence length="206" mass="21822">MTITPAELALYAGALFVLFLTPGPVWLALVARTLSGGFQAAWPLALGVTLGDALWPLLAIVGMSWVVDQVDGFLTVLRYIGALMFLTMGALIIRNADKGIASDSRLTRPGRLAGFLAGMAVILGNPKAILFYMGLMPGFFDITHVTGADMAAIVAVSMAVPLIGNLIFASFVDRARRLLTSGKALRRTNIIAGCLMICVGLLIPFL</sequence>
<accession>A0A418SB25</accession>
<dbReference type="KEGG" id="palw:PSAL_025670"/>
<dbReference type="OrthoDB" id="9804822at2"/>
<keyword evidence="3" id="KW-0812">Transmembrane</keyword>
<proteinExistence type="predicted"/>
<dbReference type="PANTHER" id="PTHR30086">
    <property type="entry name" value="ARGININE EXPORTER PROTEIN ARGO"/>
    <property type="match status" value="1"/>
</dbReference>
<reference evidence="6 7" key="1">
    <citation type="submission" date="2020-08" db="EMBL/GenBank/DDBJ databases">
        <title>Genome sequence of Rhodobacteraceae bacterium Lw-13e.</title>
        <authorList>
            <person name="Poehlein A."/>
            <person name="Wolter L."/>
            <person name="Daniel R."/>
            <person name="Brinkhoff T."/>
        </authorList>
    </citation>
    <scope>NUCLEOTIDE SEQUENCE [LARGE SCALE GENOMIC DNA]</scope>
    <source>
        <strain evidence="6 7">Lw-13e</strain>
    </source>
</reference>
<dbReference type="EMBL" id="CP060436">
    <property type="protein sequence ID" value="QPM91314.1"/>
    <property type="molecule type" value="Genomic_DNA"/>
</dbReference>
<protein>
    <submittedName>
        <fullName evidence="6">Uncharacterized protein</fullName>
    </submittedName>
</protein>
<keyword evidence="5" id="KW-0472">Membrane</keyword>
<evidence type="ECO:0000256" key="2">
    <source>
        <dbReference type="ARBA" id="ARBA00022475"/>
    </source>
</evidence>
<evidence type="ECO:0000256" key="5">
    <source>
        <dbReference type="ARBA" id="ARBA00023136"/>
    </source>
</evidence>
<evidence type="ECO:0000256" key="3">
    <source>
        <dbReference type="ARBA" id="ARBA00022692"/>
    </source>
</evidence>
<dbReference type="AlphaFoldDB" id="A0A418SB25"/>
<name>A0A418SB25_9RHOB</name>
<evidence type="ECO:0000313" key="6">
    <source>
        <dbReference type="EMBL" id="QPM91314.1"/>
    </source>
</evidence>
<keyword evidence="4" id="KW-1133">Transmembrane helix</keyword>
<dbReference type="RefSeq" id="WP_119841028.1">
    <property type="nucleotide sequence ID" value="NZ_CP060436.1"/>
</dbReference>
<keyword evidence="2" id="KW-1003">Cell membrane</keyword>
<dbReference type="PANTHER" id="PTHR30086:SF20">
    <property type="entry name" value="ARGININE EXPORTER PROTEIN ARGO-RELATED"/>
    <property type="match status" value="1"/>
</dbReference>
<evidence type="ECO:0000256" key="1">
    <source>
        <dbReference type="ARBA" id="ARBA00004651"/>
    </source>
</evidence>
<comment type="subcellular location">
    <subcellularLocation>
        <location evidence="1">Cell membrane</location>
        <topology evidence="1">Multi-pass membrane protein</topology>
    </subcellularLocation>
</comment>
<evidence type="ECO:0000313" key="7">
    <source>
        <dbReference type="Proteomes" id="UP000283786"/>
    </source>
</evidence>